<dbReference type="Proteomes" id="UP000030748">
    <property type="component" value="Unassembled WGS sequence"/>
</dbReference>
<accession>A0A022R3S2</accession>
<reference evidence="3 4" key="1">
    <citation type="journal article" date="2013" name="Proc. Natl. Acad. Sci. U.S.A.">
        <title>Fine-scale variation in meiotic recombination in Mimulus inferred from population shotgun sequencing.</title>
        <authorList>
            <person name="Hellsten U."/>
            <person name="Wright K.M."/>
            <person name="Jenkins J."/>
            <person name="Shu S."/>
            <person name="Yuan Y."/>
            <person name="Wessler S.R."/>
            <person name="Schmutz J."/>
            <person name="Willis J.H."/>
            <person name="Rokhsar D.S."/>
        </authorList>
    </citation>
    <scope>NUCLEOTIDE SEQUENCE [LARGE SCALE GENOMIC DNA]</scope>
    <source>
        <strain evidence="4">cv. DUN x IM62</strain>
    </source>
</reference>
<dbReference type="GO" id="GO:0006457">
    <property type="term" value="P:protein folding"/>
    <property type="evidence" value="ECO:0000318"/>
    <property type="project" value="GO_Central"/>
</dbReference>
<protein>
    <recommendedName>
        <fullName evidence="5">BAG domain-containing protein</fullName>
    </recommendedName>
</protein>
<feature type="region of interest" description="Disordered" evidence="2">
    <location>
        <begin position="227"/>
        <end position="248"/>
    </location>
</feature>
<feature type="region of interest" description="Disordered" evidence="2">
    <location>
        <begin position="38"/>
        <end position="69"/>
    </location>
</feature>
<dbReference type="PANTHER" id="PTHR33322">
    <property type="entry name" value="BAG DOMAIN CONTAINING PROTEIN, EXPRESSED"/>
    <property type="match status" value="1"/>
</dbReference>
<feature type="compositionally biased region" description="Basic and acidic residues" evidence="2">
    <location>
        <begin position="359"/>
        <end position="373"/>
    </location>
</feature>
<dbReference type="EMBL" id="KI630674">
    <property type="protein sequence ID" value="EYU34619.1"/>
    <property type="molecule type" value="Genomic_DNA"/>
</dbReference>
<gene>
    <name evidence="3" type="ORF">MIMGU_mgv1a008449mg</name>
</gene>
<dbReference type="STRING" id="4155.A0A022R3S2"/>
<dbReference type="PANTHER" id="PTHR33322:SF18">
    <property type="entry name" value="BAG FAMILY MOLECULAR CHAPERONE REGULATOR 8, CHLOROPLASTIC"/>
    <property type="match status" value="1"/>
</dbReference>
<dbReference type="AlphaFoldDB" id="A0A022R3S2"/>
<evidence type="ECO:0000313" key="4">
    <source>
        <dbReference type="Proteomes" id="UP000030748"/>
    </source>
</evidence>
<dbReference type="InterPro" id="IPR040400">
    <property type="entry name" value="BAG5/6/7/8"/>
</dbReference>
<keyword evidence="1" id="KW-0143">Chaperone</keyword>
<name>A0A022R3S2_ERYGU</name>
<evidence type="ECO:0000256" key="2">
    <source>
        <dbReference type="SAM" id="MobiDB-lite"/>
    </source>
</evidence>
<organism evidence="3 4">
    <name type="scientific">Erythranthe guttata</name>
    <name type="common">Yellow monkey flower</name>
    <name type="synonym">Mimulus guttatus</name>
    <dbReference type="NCBI Taxonomy" id="4155"/>
    <lineage>
        <taxon>Eukaryota</taxon>
        <taxon>Viridiplantae</taxon>
        <taxon>Streptophyta</taxon>
        <taxon>Embryophyta</taxon>
        <taxon>Tracheophyta</taxon>
        <taxon>Spermatophyta</taxon>
        <taxon>Magnoliopsida</taxon>
        <taxon>eudicotyledons</taxon>
        <taxon>Gunneridae</taxon>
        <taxon>Pentapetalae</taxon>
        <taxon>asterids</taxon>
        <taxon>lamiids</taxon>
        <taxon>Lamiales</taxon>
        <taxon>Phrymaceae</taxon>
        <taxon>Erythranthe</taxon>
    </lineage>
</organism>
<evidence type="ECO:0008006" key="5">
    <source>
        <dbReference type="Google" id="ProtNLM"/>
    </source>
</evidence>
<sequence>MAAHHHPCHHPPAAANPTYCHCHCYSPTYTPCLHPQPPDPHPHHHPPHQPHPYSTIPHLPNPPQYNEPHQNHYFQEEIRTYPAVSSLLRRIAALESVTLRHLKDLASIKSTLGILKSSISEKSLFNYDVVYHKAMDLLLKLDTIKGGDPMIRNGKASVSRDLNRFFDFIDGVYVQRRGLSLSRGVNVKSIVSDSVRKTDNVKHGGQKRVQMEKLKALVSRIDKLAEELDEEEEEEEQDERGGVHPKVKKNVSFAENGKVCRVLRKAREPILEDYCNESNDRDSSVDAEDEDFSREVEEIGVSSKDDDEEEEDDEDEDQLENGDEKGSRIYSTSGDNFERKRYENEETDEFVFSAPMPAKMEKRGATQTTRERN</sequence>
<keyword evidence="4" id="KW-1185">Reference proteome</keyword>
<evidence type="ECO:0000256" key="1">
    <source>
        <dbReference type="ARBA" id="ARBA00023186"/>
    </source>
</evidence>
<feature type="compositionally biased region" description="Acidic residues" evidence="2">
    <location>
        <begin position="227"/>
        <end position="238"/>
    </location>
</feature>
<feature type="compositionally biased region" description="Acidic residues" evidence="2">
    <location>
        <begin position="305"/>
        <end position="321"/>
    </location>
</feature>
<proteinExistence type="predicted"/>
<feature type="region of interest" description="Disordered" evidence="2">
    <location>
        <begin position="275"/>
        <end position="373"/>
    </location>
</feature>
<evidence type="ECO:0000313" key="3">
    <source>
        <dbReference type="EMBL" id="EYU34619.1"/>
    </source>
</evidence>